<sequence>MSFKTPHLAVTGGNNKTMTSSIAPQKSIVTNPIPISPHQVRRPWLAYALCLSLSLFASGSYAEVIRTALNDSGVVVLTNSEVEAGDLNLANLRAIFTIRKRSWDDKTPIKVFVLPDQNPLHQKFCKSILKVYPYVLREQWDRLIFSGTGIPPTIVNNVQELQAIINATPGAIGYAPISSTNDVATVSGPATKLFVLRTSSEY</sequence>
<dbReference type="EMBL" id="BAABDM010000001">
    <property type="protein sequence ID" value="GAA4088984.1"/>
    <property type="molecule type" value="Genomic_DNA"/>
</dbReference>
<evidence type="ECO:0008006" key="3">
    <source>
        <dbReference type="Google" id="ProtNLM"/>
    </source>
</evidence>
<dbReference type="Proteomes" id="UP001500392">
    <property type="component" value="Unassembled WGS sequence"/>
</dbReference>
<evidence type="ECO:0000313" key="1">
    <source>
        <dbReference type="EMBL" id="GAA4088984.1"/>
    </source>
</evidence>
<dbReference type="Gene3D" id="3.40.190.10">
    <property type="entry name" value="Periplasmic binding protein-like II"/>
    <property type="match status" value="1"/>
</dbReference>
<protein>
    <recommendedName>
        <fullName evidence="3">PBP domain-containing protein</fullName>
    </recommendedName>
</protein>
<gene>
    <name evidence="1" type="ORF">GCM10022414_09790</name>
</gene>
<reference evidence="2" key="1">
    <citation type="journal article" date="2019" name="Int. J. Syst. Evol. Microbiol.">
        <title>The Global Catalogue of Microorganisms (GCM) 10K type strain sequencing project: providing services to taxonomists for standard genome sequencing and annotation.</title>
        <authorList>
            <consortium name="The Broad Institute Genomics Platform"/>
            <consortium name="The Broad Institute Genome Sequencing Center for Infectious Disease"/>
            <person name="Wu L."/>
            <person name="Ma J."/>
        </authorList>
    </citation>
    <scope>NUCLEOTIDE SEQUENCE [LARGE SCALE GENOMIC DNA]</scope>
    <source>
        <strain evidence="2">JCM 17304</strain>
    </source>
</reference>
<accession>A0ABP7WH74</accession>
<name>A0ABP7WH74_9GAMM</name>
<comment type="caution">
    <text evidence="1">The sequence shown here is derived from an EMBL/GenBank/DDBJ whole genome shotgun (WGS) entry which is preliminary data.</text>
</comment>
<organism evidence="1 2">
    <name type="scientific">Zhongshania borealis</name>
    <dbReference type="NCBI Taxonomy" id="889488"/>
    <lineage>
        <taxon>Bacteria</taxon>
        <taxon>Pseudomonadati</taxon>
        <taxon>Pseudomonadota</taxon>
        <taxon>Gammaproteobacteria</taxon>
        <taxon>Cellvibrionales</taxon>
        <taxon>Spongiibacteraceae</taxon>
        <taxon>Zhongshania</taxon>
    </lineage>
</organism>
<keyword evidence="2" id="KW-1185">Reference proteome</keyword>
<dbReference type="SUPFAM" id="SSF53850">
    <property type="entry name" value="Periplasmic binding protein-like II"/>
    <property type="match status" value="1"/>
</dbReference>
<evidence type="ECO:0000313" key="2">
    <source>
        <dbReference type="Proteomes" id="UP001500392"/>
    </source>
</evidence>
<proteinExistence type="predicted"/>